<dbReference type="OrthoDB" id="9781958at2"/>
<evidence type="ECO:0000256" key="3">
    <source>
        <dbReference type="ARBA" id="ARBA00023163"/>
    </source>
</evidence>
<evidence type="ECO:0000313" key="5">
    <source>
        <dbReference type="EMBL" id="PTM57838.1"/>
    </source>
</evidence>
<dbReference type="EMBL" id="PZZP01000001">
    <property type="protein sequence ID" value="PTM57838.1"/>
    <property type="molecule type" value="Genomic_DNA"/>
</dbReference>
<dbReference type="GO" id="GO:0003677">
    <property type="term" value="F:DNA binding"/>
    <property type="evidence" value="ECO:0007669"/>
    <property type="project" value="UniProtKB-KW"/>
</dbReference>
<keyword evidence="3" id="KW-0804">Transcription</keyword>
<dbReference type="GO" id="GO:0003700">
    <property type="term" value="F:DNA-binding transcription factor activity"/>
    <property type="evidence" value="ECO:0007669"/>
    <property type="project" value="InterPro"/>
</dbReference>
<evidence type="ECO:0000259" key="4">
    <source>
        <dbReference type="SMART" id="SM00418"/>
    </source>
</evidence>
<organism evidence="5 6">
    <name type="scientific">Desmospora activa DSM 45169</name>
    <dbReference type="NCBI Taxonomy" id="1121389"/>
    <lineage>
        <taxon>Bacteria</taxon>
        <taxon>Bacillati</taxon>
        <taxon>Bacillota</taxon>
        <taxon>Bacilli</taxon>
        <taxon>Bacillales</taxon>
        <taxon>Thermoactinomycetaceae</taxon>
        <taxon>Desmospora</taxon>
    </lineage>
</organism>
<dbReference type="Gene3D" id="1.10.10.10">
    <property type="entry name" value="Winged helix-like DNA-binding domain superfamily/Winged helix DNA-binding domain"/>
    <property type="match status" value="1"/>
</dbReference>
<evidence type="ECO:0000313" key="6">
    <source>
        <dbReference type="Proteomes" id="UP000241639"/>
    </source>
</evidence>
<evidence type="ECO:0000256" key="2">
    <source>
        <dbReference type="ARBA" id="ARBA00023125"/>
    </source>
</evidence>
<keyword evidence="2" id="KW-0238">DNA-binding</keyword>
<dbReference type="SUPFAM" id="SSF46785">
    <property type="entry name" value="Winged helix' DNA-binding domain"/>
    <property type="match status" value="1"/>
</dbReference>
<dbReference type="PANTHER" id="PTHR43132:SF2">
    <property type="entry name" value="ARSENICAL RESISTANCE OPERON REPRESSOR ARSR-RELATED"/>
    <property type="match status" value="1"/>
</dbReference>
<dbReference type="CDD" id="cd00090">
    <property type="entry name" value="HTH_ARSR"/>
    <property type="match status" value="1"/>
</dbReference>
<reference evidence="5 6" key="1">
    <citation type="submission" date="2018-04" db="EMBL/GenBank/DDBJ databases">
        <title>Genomic Encyclopedia of Archaeal and Bacterial Type Strains, Phase II (KMG-II): from individual species to whole genera.</title>
        <authorList>
            <person name="Goeker M."/>
        </authorList>
    </citation>
    <scope>NUCLEOTIDE SEQUENCE [LARGE SCALE GENOMIC DNA]</scope>
    <source>
        <strain evidence="5 6">DSM 45169</strain>
    </source>
</reference>
<gene>
    <name evidence="5" type="ORF">C8J48_0401</name>
</gene>
<accession>A0A2T4Z7G7</accession>
<dbReference type="SMART" id="SM00418">
    <property type="entry name" value="HTH_ARSR"/>
    <property type="match status" value="1"/>
</dbReference>
<feature type="domain" description="HTH arsR-type" evidence="4">
    <location>
        <begin position="14"/>
        <end position="96"/>
    </location>
</feature>
<keyword evidence="1" id="KW-0805">Transcription regulation</keyword>
<dbReference type="InterPro" id="IPR051011">
    <property type="entry name" value="Metal_resp_trans_reg"/>
</dbReference>
<dbReference type="InterPro" id="IPR001845">
    <property type="entry name" value="HTH_ArsR_DNA-bd_dom"/>
</dbReference>
<sequence>MVRELKLELEEMEAIAKALSNKVRIDIFRALQKQPMNVNEISQRFNMPASSATVNIRKLEEAGLIRTELLPGSRGSQKVCSAIYDRIVIDMEGGQKEEDNSVSISMPIGNFVDCEVSPTCGLLSEDGIIGLLDDPASFYEPERTQAQLLWFRKGYVEYRFPNKTPSDSVVQSLELTMEVCSEAPLHQEQWPSDLSLWVNGVEVGTWLSPGDFGGERGMLTPEWWDTDSTQFGLLKKWRINGKGSYIDGEPLSPITINELNLYEKSYLTVRLGVKDEADNIGGINLFGRRFGNYELDLLLRIHYQRK</sequence>
<evidence type="ECO:0000256" key="1">
    <source>
        <dbReference type="ARBA" id="ARBA00023015"/>
    </source>
</evidence>
<dbReference type="RefSeq" id="WP_107724708.1">
    <property type="nucleotide sequence ID" value="NZ_PZZP01000001.1"/>
</dbReference>
<dbReference type="InterPro" id="IPR036388">
    <property type="entry name" value="WH-like_DNA-bd_sf"/>
</dbReference>
<dbReference type="InterPro" id="IPR011991">
    <property type="entry name" value="ArsR-like_HTH"/>
</dbReference>
<keyword evidence="6" id="KW-1185">Reference proteome</keyword>
<protein>
    <submittedName>
        <fullName evidence="5">Putative transcriptional regulator</fullName>
    </submittedName>
</protein>
<proteinExistence type="predicted"/>
<dbReference type="Pfam" id="PF12840">
    <property type="entry name" value="HTH_20"/>
    <property type="match status" value="1"/>
</dbReference>
<dbReference type="InterPro" id="IPR036390">
    <property type="entry name" value="WH_DNA-bd_sf"/>
</dbReference>
<dbReference type="AlphaFoldDB" id="A0A2T4Z7G7"/>
<comment type="caution">
    <text evidence="5">The sequence shown here is derived from an EMBL/GenBank/DDBJ whole genome shotgun (WGS) entry which is preliminary data.</text>
</comment>
<dbReference type="PANTHER" id="PTHR43132">
    <property type="entry name" value="ARSENICAL RESISTANCE OPERON REPRESSOR ARSR-RELATED"/>
    <property type="match status" value="1"/>
</dbReference>
<name>A0A2T4Z7G7_9BACL</name>
<dbReference type="Proteomes" id="UP000241639">
    <property type="component" value="Unassembled WGS sequence"/>
</dbReference>